<evidence type="ECO:0000256" key="1">
    <source>
        <dbReference type="ARBA" id="ARBA00022679"/>
    </source>
</evidence>
<proteinExistence type="predicted"/>
<organism evidence="6 7">
    <name type="scientific">Deinococcus cellulosilyticus (strain DSM 18568 / NBRC 106333 / KACC 11606 / 5516J-15)</name>
    <dbReference type="NCBI Taxonomy" id="1223518"/>
    <lineage>
        <taxon>Bacteria</taxon>
        <taxon>Thermotogati</taxon>
        <taxon>Deinococcota</taxon>
        <taxon>Deinococci</taxon>
        <taxon>Deinococcales</taxon>
        <taxon>Deinococcaceae</taxon>
        <taxon>Deinococcus</taxon>
    </lineage>
</organism>
<dbReference type="SMART" id="SM00046">
    <property type="entry name" value="DAGKc"/>
    <property type="match status" value="1"/>
</dbReference>
<dbReference type="InterPro" id="IPR001206">
    <property type="entry name" value="Diacylglycerol_kinase_cat_dom"/>
</dbReference>
<dbReference type="PANTHER" id="PTHR12358:SF106">
    <property type="entry name" value="LIPID KINASE YEGS"/>
    <property type="match status" value="1"/>
</dbReference>
<gene>
    <name evidence="6" type="ORF">DC3_53800</name>
</gene>
<dbReference type="Gene3D" id="2.60.200.40">
    <property type="match status" value="1"/>
</dbReference>
<dbReference type="GO" id="GO:0005886">
    <property type="term" value="C:plasma membrane"/>
    <property type="evidence" value="ECO:0007669"/>
    <property type="project" value="TreeGrafter"/>
</dbReference>
<dbReference type="InterPro" id="IPR045540">
    <property type="entry name" value="YegS/DAGK_C"/>
</dbReference>
<dbReference type="InterPro" id="IPR017438">
    <property type="entry name" value="ATP-NAD_kinase_N"/>
</dbReference>
<dbReference type="OrthoDB" id="3171056at2"/>
<keyword evidence="3 6" id="KW-0418">Kinase</keyword>
<name>A0A511NA89_DEIC1</name>
<dbReference type="AlphaFoldDB" id="A0A511NA89"/>
<reference evidence="6 7" key="1">
    <citation type="submission" date="2019-07" db="EMBL/GenBank/DDBJ databases">
        <title>Whole genome shotgun sequence of Deinococcus cellulosilyticus NBRC 106333.</title>
        <authorList>
            <person name="Hosoyama A."/>
            <person name="Uohara A."/>
            <person name="Ohji S."/>
            <person name="Ichikawa N."/>
        </authorList>
    </citation>
    <scope>NUCLEOTIDE SEQUENCE [LARGE SCALE GENOMIC DNA]</scope>
    <source>
        <strain evidence="6 7">NBRC 106333</strain>
    </source>
</reference>
<evidence type="ECO:0000256" key="4">
    <source>
        <dbReference type="ARBA" id="ARBA00022840"/>
    </source>
</evidence>
<dbReference type="SUPFAM" id="SSF111331">
    <property type="entry name" value="NAD kinase/diacylglycerol kinase-like"/>
    <property type="match status" value="1"/>
</dbReference>
<dbReference type="EMBL" id="BJXB01000042">
    <property type="protein sequence ID" value="GEM49745.1"/>
    <property type="molecule type" value="Genomic_DNA"/>
</dbReference>
<feature type="domain" description="DAGKc" evidence="5">
    <location>
        <begin position="1"/>
        <end position="126"/>
    </location>
</feature>
<evidence type="ECO:0000256" key="3">
    <source>
        <dbReference type="ARBA" id="ARBA00022777"/>
    </source>
</evidence>
<evidence type="ECO:0000313" key="6">
    <source>
        <dbReference type="EMBL" id="GEM49745.1"/>
    </source>
</evidence>
<keyword evidence="1" id="KW-0808">Transferase</keyword>
<accession>A0A511NA89</accession>
<dbReference type="GO" id="GO:0005524">
    <property type="term" value="F:ATP binding"/>
    <property type="evidence" value="ECO:0007669"/>
    <property type="project" value="UniProtKB-KW"/>
</dbReference>
<dbReference type="PROSITE" id="PS50146">
    <property type="entry name" value="DAGK"/>
    <property type="match status" value="1"/>
</dbReference>
<dbReference type="Pfam" id="PF19279">
    <property type="entry name" value="YegS_C"/>
    <property type="match status" value="1"/>
</dbReference>
<dbReference type="Pfam" id="PF00781">
    <property type="entry name" value="DAGK_cat"/>
    <property type="match status" value="1"/>
</dbReference>
<evidence type="ECO:0000256" key="2">
    <source>
        <dbReference type="ARBA" id="ARBA00022741"/>
    </source>
</evidence>
<dbReference type="InterPro" id="IPR050187">
    <property type="entry name" value="Lipid_Phosphate_FormReg"/>
</dbReference>
<protein>
    <submittedName>
        <fullName evidence="6">Diacylglycerol kinase</fullName>
    </submittedName>
</protein>
<evidence type="ECO:0000313" key="7">
    <source>
        <dbReference type="Proteomes" id="UP000321306"/>
    </source>
</evidence>
<dbReference type="InterPro" id="IPR016064">
    <property type="entry name" value="NAD/diacylglycerol_kinase_sf"/>
</dbReference>
<evidence type="ECO:0000259" key="5">
    <source>
        <dbReference type="PROSITE" id="PS50146"/>
    </source>
</evidence>
<dbReference type="PANTHER" id="PTHR12358">
    <property type="entry name" value="SPHINGOSINE KINASE"/>
    <property type="match status" value="1"/>
</dbReference>
<keyword evidence="7" id="KW-1185">Reference proteome</keyword>
<keyword evidence="4" id="KW-0067">ATP-binding</keyword>
<dbReference type="Proteomes" id="UP000321306">
    <property type="component" value="Unassembled WGS sequence"/>
</dbReference>
<dbReference type="Gene3D" id="3.40.50.10330">
    <property type="entry name" value="Probable inorganic polyphosphate/atp-NAD kinase, domain 1"/>
    <property type="match status" value="1"/>
</dbReference>
<comment type="caution">
    <text evidence="6">The sequence shown here is derived from an EMBL/GenBank/DDBJ whole genome shotgun (WGS) entry which is preliminary data.</text>
</comment>
<keyword evidence="2" id="KW-0547">Nucleotide-binding</keyword>
<sequence length="305" mass="32783">MMKELLVIRNPRSGQGMTPLDGFLHLLHEEDFGITVRYLHRNLRVQDLLYDASKYHAVIAAGGDGTVSSVAHALIGLDTPLLAYPAGTANLIAQNLGLVPSVQSLAQVVMDGETLTIDLAEIHMQDQTFGFTMVAGAGLDADMIRESEALKPNFGALAYFMGVFKNLRATEADLLLELDGVAVRTRGMSVLLANFGMVNFGIPIAPGIDPSDGLLSVVVVKGNTPLAIVPKLMDSFVSRMGLKTIPAPEGVEIYTCKTVRIQSDPPLPVQYDGELLDASTPLTARVIPHAVRFLVPARTLVRLNT</sequence>
<dbReference type="GO" id="GO:0016301">
    <property type="term" value="F:kinase activity"/>
    <property type="evidence" value="ECO:0007669"/>
    <property type="project" value="UniProtKB-KW"/>
</dbReference>